<dbReference type="Proteomes" id="UP001500665">
    <property type="component" value="Unassembled WGS sequence"/>
</dbReference>
<accession>A0ABN1QKM6</accession>
<reference evidence="2 3" key="1">
    <citation type="journal article" date="2019" name="Int. J. Syst. Evol. Microbiol.">
        <title>The Global Catalogue of Microorganisms (GCM) 10K type strain sequencing project: providing services to taxonomists for standard genome sequencing and annotation.</title>
        <authorList>
            <consortium name="The Broad Institute Genomics Platform"/>
            <consortium name="The Broad Institute Genome Sequencing Center for Infectious Disease"/>
            <person name="Wu L."/>
            <person name="Ma J."/>
        </authorList>
    </citation>
    <scope>NUCLEOTIDE SEQUENCE [LARGE SCALE GENOMIC DNA]</scope>
    <source>
        <strain evidence="2 3">JCM 10696</strain>
    </source>
</reference>
<comment type="caution">
    <text evidence="2">The sequence shown here is derived from an EMBL/GenBank/DDBJ whole genome shotgun (WGS) entry which is preliminary data.</text>
</comment>
<dbReference type="EMBL" id="BAAAHH010000004">
    <property type="protein sequence ID" value="GAA0943757.1"/>
    <property type="molecule type" value="Genomic_DNA"/>
</dbReference>
<proteinExistence type="predicted"/>
<evidence type="ECO:0000256" key="1">
    <source>
        <dbReference type="SAM" id="MobiDB-lite"/>
    </source>
</evidence>
<protein>
    <submittedName>
        <fullName evidence="2">Uncharacterized protein</fullName>
    </submittedName>
</protein>
<evidence type="ECO:0000313" key="3">
    <source>
        <dbReference type="Proteomes" id="UP001500665"/>
    </source>
</evidence>
<sequence>MAAVQGEHDRRDLGQDAGEQGSTVQTHHSSLNEIIVSIDTPISICGQGVTYFFVALCRRAAEAGSWNSGDAGRCIGSGGAFRAVSSGFANMLGGLPPPRREPGGAIGEDPAAALP</sequence>
<organism evidence="2 3">
    <name type="scientific">Actinocorallia libanotica</name>
    <dbReference type="NCBI Taxonomy" id="46162"/>
    <lineage>
        <taxon>Bacteria</taxon>
        <taxon>Bacillati</taxon>
        <taxon>Actinomycetota</taxon>
        <taxon>Actinomycetes</taxon>
        <taxon>Streptosporangiales</taxon>
        <taxon>Thermomonosporaceae</taxon>
        <taxon>Actinocorallia</taxon>
    </lineage>
</organism>
<keyword evidence="3" id="KW-1185">Reference proteome</keyword>
<feature type="compositionally biased region" description="Basic and acidic residues" evidence="1">
    <location>
        <begin position="1"/>
        <end position="14"/>
    </location>
</feature>
<evidence type="ECO:0000313" key="2">
    <source>
        <dbReference type="EMBL" id="GAA0943757.1"/>
    </source>
</evidence>
<gene>
    <name evidence="2" type="ORF">GCM10009550_15990</name>
</gene>
<feature type="region of interest" description="Disordered" evidence="1">
    <location>
        <begin position="1"/>
        <end position="26"/>
    </location>
</feature>
<name>A0ABN1QKM6_9ACTN</name>
<feature type="region of interest" description="Disordered" evidence="1">
    <location>
        <begin position="92"/>
        <end position="115"/>
    </location>
</feature>